<comment type="pathway">
    <text evidence="3">Protein modification; protein ubiquitination.</text>
</comment>
<dbReference type="Pfam" id="PF13639">
    <property type="entry name" value="zf-RING_2"/>
    <property type="match status" value="1"/>
</dbReference>
<keyword evidence="9" id="KW-0833">Ubl conjugation pathway</keyword>
<evidence type="ECO:0000256" key="8">
    <source>
        <dbReference type="ARBA" id="ARBA00022771"/>
    </source>
</evidence>
<keyword evidence="19" id="KW-1185">Reference proteome</keyword>
<evidence type="ECO:0000256" key="13">
    <source>
        <dbReference type="ARBA" id="ARBA00024209"/>
    </source>
</evidence>
<dbReference type="InterPro" id="IPR001841">
    <property type="entry name" value="Znf_RING"/>
</dbReference>
<dbReference type="Gene3D" id="3.30.40.10">
    <property type="entry name" value="Zinc/RING finger domain, C3HC4 (zinc finger)"/>
    <property type="match status" value="1"/>
</dbReference>
<dbReference type="Gramene" id="TKW20625">
    <property type="protein sequence ID" value="TKW20625"/>
    <property type="gene ID" value="SEVIR_4G101500v2"/>
</dbReference>
<comment type="subcellular location">
    <subcellularLocation>
        <location evidence="2">Membrane</location>
        <topology evidence="2">Single-pass membrane protein</topology>
    </subcellularLocation>
</comment>
<dbReference type="OMA" id="LKMAWIQ"/>
<dbReference type="GO" id="GO:0061630">
    <property type="term" value="F:ubiquitin protein ligase activity"/>
    <property type="evidence" value="ECO:0007669"/>
    <property type="project" value="UniProtKB-EC"/>
</dbReference>
<evidence type="ECO:0000256" key="9">
    <source>
        <dbReference type="ARBA" id="ARBA00022786"/>
    </source>
</evidence>
<protein>
    <recommendedName>
        <fullName evidence="4">RING-type E3 ubiquitin transferase</fullName>
        <ecNumber evidence="4">2.3.2.27</ecNumber>
    </recommendedName>
</protein>
<organism evidence="18 19">
    <name type="scientific">Setaria viridis</name>
    <name type="common">Green bristlegrass</name>
    <name type="synonym">Setaria italica subsp. viridis</name>
    <dbReference type="NCBI Taxonomy" id="4556"/>
    <lineage>
        <taxon>Eukaryota</taxon>
        <taxon>Viridiplantae</taxon>
        <taxon>Streptophyta</taxon>
        <taxon>Embryophyta</taxon>
        <taxon>Tracheophyta</taxon>
        <taxon>Spermatophyta</taxon>
        <taxon>Magnoliopsida</taxon>
        <taxon>Liliopsida</taxon>
        <taxon>Poales</taxon>
        <taxon>Poaceae</taxon>
        <taxon>PACMAD clade</taxon>
        <taxon>Panicoideae</taxon>
        <taxon>Panicodae</taxon>
        <taxon>Paniceae</taxon>
        <taxon>Cenchrinae</taxon>
        <taxon>Setaria</taxon>
    </lineage>
</organism>
<dbReference type="GO" id="GO:0016020">
    <property type="term" value="C:membrane"/>
    <property type="evidence" value="ECO:0007669"/>
    <property type="project" value="UniProtKB-SubCell"/>
</dbReference>
<dbReference type="GO" id="GO:0008270">
    <property type="term" value="F:zinc ion binding"/>
    <property type="evidence" value="ECO:0007669"/>
    <property type="project" value="UniProtKB-KW"/>
</dbReference>
<dbReference type="Proteomes" id="UP000298652">
    <property type="component" value="Chromosome 4"/>
</dbReference>
<keyword evidence="10" id="KW-0862">Zinc</keyword>
<feature type="domain" description="RING-type" evidence="17">
    <location>
        <begin position="173"/>
        <end position="215"/>
    </location>
</feature>
<keyword evidence="5" id="KW-0808">Transferase</keyword>
<evidence type="ECO:0000313" key="18">
    <source>
        <dbReference type="EMBL" id="TKW20625.1"/>
    </source>
</evidence>
<dbReference type="InterPro" id="IPR013083">
    <property type="entry name" value="Znf_RING/FYVE/PHD"/>
</dbReference>
<evidence type="ECO:0000256" key="7">
    <source>
        <dbReference type="ARBA" id="ARBA00022723"/>
    </source>
</evidence>
<evidence type="ECO:0000256" key="3">
    <source>
        <dbReference type="ARBA" id="ARBA00004906"/>
    </source>
</evidence>
<dbReference type="AlphaFoldDB" id="A0A4U6UYE9"/>
<evidence type="ECO:0000256" key="15">
    <source>
        <dbReference type="SAM" id="MobiDB-lite"/>
    </source>
</evidence>
<evidence type="ECO:0000313" key="19">
    <source>
        <dbReference type="Proteomes" id="UP000298652"/>
    </source>
</evidence>
<sequence length="419" mass="43959">MAEAAASSSSSSAGSFAPRRLHGARVVRDALPYGTLAAPPPPPQPQLPPVVAQQTPGVGGGGGGGGKISPAVLFIIVILAVVFFISGLLHLLVRVLMKKQHRRGGGRGAPAAARVSGGDAGGADAALQRQLQQLFHLHDSGLDQAFIDALPVFAYREIVVGGGGDGDKEPFDCAVCLCEFDAEDRLRLLPLCGHAFHLNCIDTWLLSNSTCPLCRGVLFVPGLMGEDDTMFDFEERLEEGRLSEDCDDGFGLPGQKASGLAQTPVAEKRVFPVRLGKFKNVGTQGPVQGGNADVNASVLSRDQGESSSSSLDGRRCFSMGTYQYVLGTSELRVALQPGWNRNGAGGAMRGRPAGLSSINADIMEGKKICARNKGESFSVSKIWQWSNLKGKLPAGSDECSDAGSLPWMKRGGAADTSNI</sequence>
<reference evidence="18" key="1">
    <citation type="submission" date="2019-03" db="EMBL/GenBank/DDBJ databases">
        <title>WGS assembly of Setaria viridis.</title>
        <authorList>
            <person name="Huang P."/>
            <person name="Jenkins J."/>
            <person name="Grimwood J."/>
            <person name="Barry K."/>
            <person name="Healey A."/>
            <person name="Mamidi S."/>
            <person name="Sreedasyam A."/>
            <person name="Shu S."/>
            <person name="Feldman M."/>
            <person name="Wu J."/>
            <person name="Yu Y."/>
            <person name="Chen C."/>
            <person name="Johnson J."/>
            <person name="Rokhsar D."/>
            <person name="Baxter I."/>
            <person name="Schmutz J."/>
            <person name="Brutnell T."/>
            <person name="Kellogg E."/>
        </authorList>
    </citation>
    <scope>NUCLEOTIDE SEQUENCE [LARGE SCALE GENOMIC DNA]</scope>
</reference>
<dbReference type="FunFam" id="3.30.40.10:FF:000231">
    <property type="entry name" value="RING-H2 finger protein ATL46"/>
    <property type="match status" value="1"/>
</dbReference>
<evidence type="ECO:0000256" key="11">
    <source>
        <dbReference type="ARBA" id="ARBA00022989"/>
    </source>
</evidence>
<keyword evidence="8 14" id="KW-0863">Zinc-finger</keyword>
<evidence type="ECO:0000256" key="16">
    <source>
        <dbReference type="SAM" id="Phobius"/>
    </source>
</evidence>
<name>A0A4U6UYE9_SETVI</name>
<proteinExistence type="inferred from homology"/>
<keyword evidence="6 16" id="KW-0812">Transmembrane</keyword>
<accession>A0A4U6UYE9</accession>
<dbReference type="PROSITE" id="PS50089">
    <property type="entry name" value="ZF_RING_2"/>
    <property type="match status" value="1"/>
</dbReference>
<feature type="compositionally biased region" description="Pro residues" evidence="15">
    <location>
        <begin position="38"/>
        <end position="48"/>
    </location>
</feature>
<evidence type="ECO:0000256" key="5">
    <source>
        <dbReference type="ARBA" id="ARBA00022679"/>
    </source>
</evidence>
<evidence type="ECO:0000256" key="14">
    <source>
        <dbReference type="PROSITE-ProRule" id="PRU00175"/>
    </source>
</evidence>
<feature type="transmembrane region" description="Helical" evidence="16">
    <location>
        <begin position="71"/>
        <end position="93"/>
    </location>
</feature>
<gene>
    <name evidence="18" type="ORF">SEVIR_4G101500v2</name>
</gene>
<evidence type="ECO:0000256" key="4">
    <source>
        <dbReference type="ARBA" id="ARBA00012483"/>
    </source>
</evidence>
<comment type="similarity">
    <text evidence="13">Belongs to the RING-type zinc finger family. ATL subfamily.</text>
</comment>
<evidence type="ECO:0000256" key="10">
    <source>
        <dbReference type="ARBA" id="ARBA00022833"/>
    </source>
</evidence>
<evidence type="ECO:0000256" key="6">
    <source>
        <dbReference type="ARBA" id="ARBA00022692"/>
    </source>
</evidence>
<comment type="catalytic activity">
    <reaction evidence="1">
        <text>S-ubiquitinyl-[E2 ubiquitin-conjugating enzyme]-L-cysteine + [acceptor protein]-L-lysine = [E2 ubiquitin-conjugating enzyme]-L-cysteine + N(6)-ubiquitinyl-[acceptor protein]-L-lysine.</text>
        <dbReference type="EC" id="2.3.2.27"/>
    </reaction>
</comment>
<keyword evidence="11 16" id="KW-1133">Transmembrane helix</keyword>
<dbReference type="PANTHER" id="PTHR45768:SF68">
    <property type="entry name" value="OS06G0233200 PROTEIN"/>
    <property type="match status" value="1"/>
</dbReference>
<dbReference type="EC" id="2.3.2.27" evidence="4"/>
<evidence type="ECO:0000256" key="2">
    <source>
        <dbReference type="ARBA" id="ARBA00004167"/>
    </source>
</evidence>
<dbReference type="EMBL" id="CM016555">
    <property type="protein sequence ID" value="TKW20625.1"/>
    <property type="molecule type" value="Genomic_DNA"/>
</dbReference>
<evidence type="ECO:0000256" key="1">
    <source>
        <dbReference type="ARBA" id="ARBA00000900"/>
    </source>
</evidence>
<keyword evidence="12 16" id="KW-0472">Membrane</keyword>
<evidence type="ECO:0000259" key="17">
    <source>
        <dbReference type="PROSITE" id="PS50089"/>
    </source>
</evidence>
<keyword evidence="7" id="KW-0479">Metal-binding</keyword>
<feature type="region of interest" description="Disordered" evidence="15">
    <location>
        <begin position="33"/>
        <end position="63"/>
    </location>
</feature>
<dbReference type="PANTHER" id="PTHR45768">
    <property type="entry name" value="E3 UBIQUITIN-PROTEIN LIGASE RNF13-LIKE"/>
    <property type="match status" value="1"/>
</dbReference>
<dbReference type="SUPFAM" id="SSF57850">
    <property type="entry name" value="RING/U-box"/>
    <property type="match status" value="1"/>
</dbReference>
<dbReference type="SMART" id="SM00184">
    <property type="entry name" value="RING"/>
    <property type="match status" value="1"/>
</dbReference>
<dbReference type="GO" id="GO:0031625">
    <property type="term" value="F:ubiquitin protein ligase binding"/>
    <property type="evidence" value="ECO:0007669"/>
    <property type="project" value="TreeGrafter"/>
</dbReference>
<evidence type="ECO:0000256" key="12">
    <source>
        <dbReference type="ARBA" id="ARBA00023136"/>
    </source>
</evidence>
<dbReference type="CDD" id="cd16461">
    <property type="entry name" value="RING-H2_EL5-like"/>
    <property type="match status" value="1"/>
</dbReference>